<evidence type="ECO:0000256" key="1">
    <source>
        <dbReference type="ARBA" id="ARBA00023015"/>
    </source>
</evidence>
<dbReference type="SUPFAM" id="SSF46689">
    <property type="entry name" value="Homeodomain-like"/>
    <property type="match status" value="2"/>
</dbReference>
<keyword evidence="3" id="KW-0804">Transcription</keyword>
<evidence type="ECO:0000256" key="3">
    <source>
        <dbReference type="ARBA" id="ARBA00023163"/>
    </source>
</evidence>
<dbReference type="PANTHER" id="PTHR43130">
    <property type="entry name" value="ARAC-FAMILY TRANSCRIPTIONAL REGULATOR"/>
    <property type="match status" value="1"/>
</dbReference>
<evidence type="ECO:0000313" key="5">
    <source>
        <dbReference type="EMBL" id="SDU12127.1"/>
    </source>
</evidence>
<dbReference type="InterPro" id="IPR020449">
    <property type="entry name" value="Tscrpt_reg_AraC-type_HTH"/>
</dbReference>
<dbReference type="AlphaFoldDB" id="A0A1H2FXM5"/>
<feature type="domain" description="HTH araC/xylS-type" evidence="4">
    <location>
        <begin position="218"/>
        <end position="316"/>
    </location>
</feature>
<dbReference type="GO" id="GO:0043565">
    <property type="term" value="F:sequence-specific DNA binding"/>
    <property type="evidence" value="ECO:0007669"/>
    <property type="project" value="InterPro"/>
</dbReference>
<dbReference type="GO" id="GO:0003700">
    <property type="term" value="F:DNA-binding transcription factor activity"/>
    <property type="evidence" value="ECO:0007669"/>
    <property type="project" value="InterPro"/>
</dbReference>
<dbReference type="RefSeq" id="WP_057724836.1">
    <property type="nucleotide sequence ID" value="NZ_JYLM01000008.1"/>
</dbReference>
<reference evidence="5 6" key="1">
    <citation type="submission" date="2016-10" db="EMBL/GenBank/DDBJ databases">
        <authorList>
            <person name="Varghese N."/>
            <person name="Submissions S."/>
        </authorList>
    </citation>
    <scope>NUCLEOTIDE SEQUENCE [LARGE SCALE GENOMIC DNA]</scope>
    <source>
        <strain evidence="5 6">BS2775</strain>
    </source>
</reference>
<dbReference type="Gene3D" id="1.10.10.60">
    <property type="entry name" value="Homeodomain-like"/>
    <property type="match status" value="2"/>
</dbReference>
<sequence length="319" mass="34252">MAVVELGIVIYPGAQLAAVHGLTDLFGVANRMAAEHPSAQLPMLRVSHWQVDKQGMPVRVFDTQPGQDLPMAAVLVPPSVGDFSEEQTPPALLEWLRQQHAAGTVLAGVCIGSIMLARSGLLDGRRATAHWSSAASFAVLYPAVRLEADKPIVDDGDLITTAGLMAWSELGLRLVERLLGPSIAADTARFLVIEHSGSASQCASNFAPILGHGDAAILKVQHWLQASGAVEVSIAAMAQEAGLEERTFLRRFRSATGLKPTEYCQHLRVGKARQLLELTNGTIDHIAWTVGYQDPSAFRATFKKITGMAPSAYRSRFGV</sequence>
<proteinExistence type="predicted"/>
<name>A0A1H2FXM5_9PSED</name>
<dbReference type="OrthoDB" id="9803764at2"/>
<dbReference type="SMART" id="SM00342">
    <property type="entry name" value="HTH_ARAC"/>
    <property type="match status" value="1"/>
</dbReference>
<organism evidence="5 6">
    <name type="scientific">Pseudomonas orientalis</name>
    <dbReference type="NCBI Taxonomy" id="76758"/>
    <lineage>
        <taxon>Bacteria</taxon>
        <taxon>Pseudomonadati</taxon>
        <taxon>Pseudomonadota</taxon>
        <taxon>Gammaproteobacteria</taxon>
        <taxon>Pseudomonadales</taxon>
        <taxon>Pseudomonadaceae</taxon>
        <taxon>Pseudomonas</taxon>
    </lineage>
</organism>
<keyword evidence="2 5" id="KW-0238">DNA-binding</keyword>
<dbReference type="CDD" id="cd03138">
    <property type="entry name" value="GATase1_AraC_2"/>
    <property type="match status" value="1"/>
</dbReference>
<gene>
    <name evidence="5" type="ORF">SAMN04490197_3020</name>
</gene>
<dbReference type="InterPro" id="IPR002818">
    <property type="entry name" value="DJ-1/PfpI"/>
</dbReference>
<keyword evidence="1" id="KW-0805">Transcription regulation</keyword>
<dbReference type="EMBL" id="LT629782">
    <property type="protein sequence ID" value="SDU12127.1"/>
    <property type="molecule type" value="Genomic_DNA"/>
</dbReference>
<dbReference type="InterPro" id="IPR052158">
    <property type="entry name" value="INH-QAR"/>
</dbReference>
<dbReference type="PANTHER" id="PTHR43130:SF3">
    <property type="entry name" value="HTH-TYPE TRANSCRIPTIONAL REGULATOR RV1931C"/>
    <property type="match status" value="1"/>
</dbReference>
<dbReference type="Gene3D" id="3.40.50.880">
    <property type="match status" value="1"/>
</dbReference>
<accession>A0A1H2FXM5</accession>
<evidence type="ECO:0000313" key="6">
    <source>
        <dbReference type="Proteomes" id="UP000183653"/>
    </source>
</evidence>
<dbReference type="Pfam" id="PF12833">
    <property type="entry name" value="HTH_18"/>
    <property type="match status" value="1"/>
</dbReference>
<dbReference type="PROSITE" id="PS01124">
    <property type="entry name" value="HTH_ARAC_FAMILY_2"/>
    <property type="match status" value="1"/>
</dbReference>
<dbReference type="PRINTS" id="PR00032">
    <property type="entry name" value="HTHARAC"/>
</dbReference>
<dbReference type="InterPro" id="IPR029062">
    <property type="entry name" value="Class_I_gatase-like"/>
</dbReference>
<keyword evidence="6" id="KW-1185">Reference proteome</keyword>
<dbReference type="InterPro" id="IPR018060">
    <property type="entry name" value="HTH_AraC"/>
</dbReference>
<protein>
    <submittedName>
        <fullName evidence="5">Transcriptional regulator GlxA family, contains an amidase domain and an AraC-type DNA-binding HTH domain</fullName>
    </submittedName>
</protein>
<dbReference type="Pfam" id="PF01965">
    <property type="entry name" value="DJ-1_PfpI"/>
    <property type="match status" value="1"/>
</dbReference>
<dbReference type="Proteomes" id="UP000183653">
    <property type="component" value="Chromosome I"/>
</dbReference>
<evidence type="ECO:0000259" key="4">
    <source>
        <dbReference type="PROSITE" id="PS01124"/>
    </source>
</evidence>
<evidence type="ECO:0000256" key="2">
    <source>
        <dbReference type="ARBA" id="ARBA00023125"/>
    </source>
</evidence>
<dbReference type="InterPro" id="IPR009057">
    <property type="entry name" value="Homeodomain-like_sf"/>
</dbReference>
<dbReference type="SUPFAM" id="SSF52317">
    <property type="entry name" value="Class I glutamine amidotransferase-like"/>
    <property type="match status" value="1"/>
</dbReference>